<sequence length="244" mass="26669">MRRVGVFGWLLLIGTLTLLSACSNSTQQLRDDQIVHCLSPTRRPELAAAAAALDKSVRASGGLIVAGGATMEPRQWRDKDPTAFARACQAMTYVPPAKAPDNQLPAVVSILLPVLAGGAVALFSTEWRNASTVAVKHADDLGDAADAFFVAAREYVVARGRNQTPQAGPYEEAFEKLAAQLAKVGRFRPGWGKVAEARRTLMEHLTREKAHNGDVQQRLDDLSNQLARFDQALRRPWRPHRGVR</sequence>
<evidence type="ECO:0000313" key="1">
    <source>
        <dbReference type="EMBL" id="KAB8191578.1"/>
    </source>
</evidence>
<dbReference type="AlphaFoldDB" id="A0A5C4W216"/>
<proteinExistence type="predicted"/>
<gene>
    <name evidence="1" type="ORF">FH608_030475</name>
</gene>
<evidence type="ECO:0000313" key="2">
    <source>
        <dbReference type="Proteomes" id="UP000312512"/>
    </source>
</evidence>
<keyword evidence="2" id="KW-1185">Reference proteome</keyword>
<dbReference type="RefSeq" id="WP_139634079.1">
    <property type="nucleotide sequence ID" value="NZ_CP045572.1"/>
</dbReference>
<accession>A0A5P9Z2A3</accession>
<dbReference type="Proteomes" id="UP000312512">
    <property type="component" value="Unassembled WGS sequence"/>
</dbReference>
<name>A0A5C4W216_9ACTN</name>
<accession>A0A5C4W216</accession>
<protein>
    <submittedName>
        <fullName evidence="1">Uncharacterized protein</fullName>
    </submittedName>
</protein>
<comment type="caution">
    <text evidence="1">The sequence shown here is derived from an EMBL/GenBank/DDBJ whole genome shotgun (WGS) entry which is preliminary data.</text>
</comment>
<dbReference type="EMBL" id="VDLX02000012">
    <property type="protein sequence ID" value="KAB8191578.1"/>
    <property type="molecule type" value="Genomic_DNA"/>
</dbReference>
<organism evidence="1 2">
    <name type="scientific">Nonomuraea phyllanthi</name>
    <dbReference type="NCBI Taxonomy" id="2219224"/>
    <lineage>
        <taxon>Bacteria</taxon>
        <taxon>Bacillati</taxon>
        <taxon>Actinomycetota</taxon>
        <taxon>Actinomycetes</taxon>
        <taxon>Streptosporangiales</taxon>
        <taxon>Streptosporangiaceae</taxon>
        <taxon>Nonomuraea</taxon>
    </lineage>
</organism>
<reference evidence="1 2" key="1">
    <citation type="submission" date="2019-10" db="EMBL/GenBank/DDBJ databases">
        <title>Nonomuraea sp. nov., isolated from Phyllanthus amarus.</title>
        <authorList>
            <person name="Klykleung N."/>
            <person name="Tanasupawat S."/>
        </authorList>
    </citation>
    <scope>NUCLEOTIDE SEQUENCE [LARGE SCALE GENOMIC DNA]</scope>
    <source>
        <strain evidence="1 2">PA1-10</strain>
    </source>
</reference>
<dbReference type="PROSITE" id="PS51257">
    <property type="entry name" value="PROKAR_LIPOPROTEIN"/>
    <property type="match status" value="1"/>
</dbReference>